<dbReference type="SUPFAM" id="SSF53597">
    <property type="entry name" value="Dihydrofolate reductase-like"/>
    <property type="match status" value="1"/>
</dbReference>
<dbReference type="EMBL" id="BK035393">
    <property type="protein sequence ID" value="DAG97890.1"/>
    <property type="molecule type" value="Genomic_DNA"/>
</dbReference>
<dbReference type="InterPro" id="IPR001796">
    <property type="entry name" value="DHFR_dom"/>
</dbReference>
<dbReference type="Gene3D" id="3.40.430.10">
    <property type="entry name" value="Dihydrofolate Reductase, subunit A"/>
    <property type="match status" value="1"/>
</dbReference>
<dbReference type="Gene3D" id="2.70.40.10">
    <property type="match status" value="1"/>
</dbReference>
<evidence type="ECO:0000259" key="1">
    <source>
        <dbReference type="Pfam" id="PF00186"/>
    </source>
</evidence>
<accession>A0A8S5VTF6</accession>
<dbReference type="Pfam" id="PF00186">
    <property type="entry name" value="DHFR_1"/>
    <property type="match status" value="1"/>
</dbReference>
<name>A0A8S5VTF6_9CAUD</name>
<organism evidence="2">
    <name type="scientific">Ackermannviridae sp</name>
    <dbReference type="NCBI Taxonomy" id="2831612"/>
    <lineage>
        <taxon>Viruses</taxon>
        <taxon>Duplodnaviria</taxon>
        <taxon>Heunggongvirae</taxon>
        <taxon>Uroviricota</taxon>
        <taxon>Caudoviricetes</taxon>
        <taxon>Pantevenvirales</taxon>
        <taxon>Ackermannviridae</taxon>
    </lineage>
</organism>
<evidence type="ECO:0000313" key="2">
    <source>
        <dbReference type="EMBL" id="DAG97890.1"/>
    </source>
</evidence>
<dbReference type="SUPFAM" id="SSF51283">
    <property type="entry name" value="dUTPase-like"/>
    <property type="match status" value="1"/>
</dbReference>
<dbReference type="GO" id="GO:0004146">
    <property type="term" value="F:dihydrofolate reductase activity"/>
    <property type="evidence" value="ECO:0007669"/>
    <property type="project" value="InterPro"/>
</dbReference>
<proteinExistence type="predicted"/>
<dbReference type="InterPro" id="IPR024072">
    <property type="entry name" value="DHFR-like_dom_sf"/>
</dbReference>
<protein>
    <submittedName>
        <fullName evidence="2">Dihydrofolate reductase</fullName>
    </submittedName>
</protein>
<dbReference type="InterPro" id="IPR036157">
    <property type="entry name" value="dUTPase-like_sf"/>
</dbReference>
<dbReference type="GO" id="GO:0046654">
    <property type="term" value="P:tetrahydrofolate biosynthetic process"/>
    <property type="evidence" value="ECO:0007669"/>
    <property type="project" value="InterPro"/>
</dbReference>
<reference evidence="2" key="1">
    <citation type="journal article" date="2021" name="Proc. Natl. Acad. Sci. U.S.A.">
        <title>A Catalog of Tens of Thousands of Viruses from Human Metagenomes Reveals Hidden Associations with Chronic Diseases.</title>
        <authorList>
            <person name="Tisza M.J."/>
            <person name="Buck C.B."/>
        </authorList>
    </citation>
    <scope>NUCLEOTIDE SEQUENCE</scope>
    <source>
        <strain evidence="2">CtASH1</strain>
    </source>
</reference>
<feature type="domain" description="DHFR" evidence="1">
    <location>
        <begin position="14"/>
        <end position="130"/>
    </location>
</feature>
<sequence length="351" mass="40187">MKKNKTEIEMILFVNDKARTINAQKLLSSPSNTDLRDYIGKITTGNIIVFDEDTCSTLISPLPNRINVVITQNKNFNREGFVRAESIRDFIDMLGTKFDIYRDVYVMVDNIHIARSFVGHVDRIKMVEVSGSESHDRYELSDIPQKMILDIRRSSNVVWEHHLNDFVKVTDYEFKDNVFMCTASVDGFGCYGVCAREPRVHVNGFGETVRRKSDHRDSIVLHKGDRVFMKTDIEIYRIPKNVYVDIKTILHYFVYNGISVESSSITDGVVCVGLVNMGSKPVTIHKDQTIAVLAIRGEHEFLKVAHKEFPCEKVDGWDNYESKEDRRRSLKDERCIGNDGGDMSECCCDGF</sequence>